<dbReference type="NCBIfam" id="TIGR00008">
    <property type="entry name" value="infA"/>
    <property type="match status" value="1"/>
</dbReference>
<dbReference type="InterPro" id="IPR006196">
    <property type="entry name" value="RNA-binding_domain_S1_IF1"/>
</dbReference>
<sequence>MAKQASIEQDGVIVEALSNAMFRVQLENKHEVIAHISGKMRMHYIKILPGDRVKLEMSPYDLSKARIVYRYK</sequence>
<comment type="similarity">
    <text evidence="1 4">Belongs to the IF-1 family.</text>
</comment>
<dbReference type="GO" id="GO:0003743">
    <property type="term" value="F:translation initiation factor activity"/>
    <property type="evidence" value="ECO:0007669"/>
    <property type="project" value="UniProtKB-KW"/>
</dbReference>
<evidence type="ECO:0000256" key="1">
    <source>
        <dbReference type="ARBA" id="ARBA00010939"/>
    </source>
</evidence>
<comment type="caution">
    <text evidence="7">The sequence shown here is derived from an EMBL/GenBank/DDBJ whole genome shotgun (WGS) entry which is preliminary data.</text>
</comment>
<keyword evidence="8" id="KW-1185">Reference proteome</keyword>
<dbReference type="HAMAP" id="MF_00075">
    <property type="entry name" value="IF_1"/>
    <property type="match status" value="1"/>
</dbReference>
<dbReference type="InterPro" id="IPR012340">
    <property type="entry name" value="NA-bd_OB-fold"/>
</dbReference>
<dbReference type="Gene3D" id="2.40.50.140">
    <property type="entry name" value="Nucleic acid-binding proteins"/>
    <property type="match status" value="1"/>
</dbReference>
<evidence type="ECO:0000256" key="2">
    <source>
        <dbReference type="ARBA" id="ARBA00022540"/>
    </source>
</evidence>
<evidence type="ECO:0000313" key="7">
    <source>
        <dbReference type="EMBL" id="GAA4446411.1"/>
    </source>
</evidence>
<evidence type="ECO:0000256" key="4">
    <source>
        <dbReference type="HAMAP-Rule" id="MF_00075"/>
    </source>
</evidence>
<gene>
    <name evidence="4 7" type="primary">infA</name>
    <name evidence="7" type="ORF">GCM10023091_39450</name>
</gene>
<keyword evidence="4" id="KW-0699">rRNA-binding</keyword>
<dbReference type="PANTHER" id="PTHR33370">
    <property type="entry name" value="TRANSLATION INITIATION FACTOR IF-1, CHLOROPLASTIC"/>
    <property type="match status" value="1"/>
</dbReference>
<reference evidence="8" key="1">
    <citation type="journal article" date="2019" name="Int. J. Syst. Evol. Microbiol.">
        <title>The Global Catalogue of Microorganisms (GCM) 10K type strain sequencing project: providing services to taxonomists for standard genome sequencing and annotation.</title>
        <authorList>
            <consortium name="The Broad Institute Genomics Platform"/>
            <consortium name="The Broad Institute Genome Sequencing Center for Infectious Disease"/>
            <person name="Wu L."/>
            <person name="Ma J."/>
        </authorList>
    </citation>
    <scope>NUCLEOTIDE SEQUENCE [LARGE SCALE GENOMIC DNA]</scope>
    <source>
        <strain evidence="8">JCM 31920</strain>
    </source>
</reference>
<protein>
    <recommendedName>
        <fullName evidence="4 5">Translation initiation factor IF-1</fullName>
    </recommendedName>
</protein>
<keyword evidence="3 4" id="KW-0648">Protein biosynthesis</keyword>
<dbReference type="SUPFAM" id="SSF50249">
    <property type="entry name" value="Nucleic acid-binding proteins"/>
    <property type="match status" value="1"/>
</dbReference>
<evidence type="ECO:0000256" key="5">
    <source>
        <dbReference type="NCBIfam" id="TIGR00008"/>
    </source>
</evidence>
<dbReference type="PROSITE" id="PS50832">
    <property type="entry name" value="S1_IF1_TYPE"/>
    <property type="match status" value="1"/>
</dbReference>
<feature type="domain" description="S1-like" evidence="6">
    <location>
        <begin position="1"/>
        <end position="72"/>
    </location>
</feature>
<evidence type="ECO:0000256" key="3">
    <source>
        <dbReference type="ARBA" id="ARBA00022917"/>
    </source>
</evidence>
<comment type="subunit">
    <text evidence="4">Component of the 30S ribosomal translation pre-initiation complex which assembles on the 30S ribosome in the order IF-2 and IF-3, IF-1 and N-formylmethionyl-tRNA(fMet); mRNA recruitment can occur at any time during PIC assembly.</text>
</comment>
<dbReference type="Proteomes" id="UP001501508">
    <property type="component" value="Unassembled WGS sequence"/>
</dbReference>
<dbReference type="EMBL" id="BAABEY010000036">
    <property type="protein sequence ID" value="GAA4446411.1"/>
    <property type="molecule type" value="Genomic_DNA"/>
</dbReference>
<keyword evidence="4" id="KW-0963">Cytoplasm</keyword>
<evidence type="ECO:0000259" key="6">
    <source>
        <dbReference type="PROSITE" id="PS50832"/>
    </source>
</evidence>
<keyword evidence="4" id="KW-0694">RNA-binding</keyword>
<dbReference type="RefSeq" id="WP_207504242.1">
    <property type="nucleotide sequence ID" value="NZ_BAABEY010000036.1"/>
</dbReference>
<dbReference type="PANTHER" id="PTHR33370:SF1">
    <property type="entry name" value="TRANSLATION INITIATION FACTOR IF-1, CHLOROPLASTIC"/>
    <property type="match status" value="1"/>
</dbReference>
<keyword evidence="2 4" id="KW-0396">Initiation factor</keyword>
<evidence type="ECO:0000313" key="8">
    <source>
        <dbReference type="Proteomes" id="UP001501508"/>
    </source>
</evidence>
<accession>A0ABP8M8J6</accession>
<dbReference type="Pfam" id="PF01176">
    <property type="entry name" value="eIF-1a"/>
    <property type="match status" value="1"/>
</dbReference>
<comment type="subcellular location">
    <subcellularLocation>
        <location evidence="4">Cytoplasm</location>
    </subcellularLocation>
</comment>
<comment type="function">
    <text evidence="4">One of the essential components for the initiation of protein synthesis. Stabilizes the binding of IF-2 and IF-3 on the 30S subunit to which N-formylmethionyl-tRNA(fMet) subsequently binds. Helps modulate mRNA selection, yielding the 30S pre-initiation complex (PIC). Upon addition of the 50S ribosomal subunit IF-1, IF-2 and IF-3 are released leaving the mature 70S translation initiation complex.</text>
</comment>
<proteinExistence type="inferred from homology"/>
<dbReference type="InterPro" id="IPR004368">
    <property type="entry name" value="TIF_IF1"/>
</dbReference>
<name>A0ABP8M8J6_9BACT</name>
<organism evidence="7 8">
    <name type="scientific">Ravibacter arvi</name>
    <dbReference type="NCBI Taxonomy" id="2051041"/>
    <lineage>
        <taxon>Bacteria</taxon>
        <taxon>Pseudomonadati</taxon>
        <taxon>Bacteroidota</taxon>
        <taxon>Cytophagia</taxon>
        <taxon>Cytophagales</taxon>
        <taxon>Spirosomataceae</taxon>
        <taxon>Ravibacter</taxon>
    </lineage>
</organism>
<dbReference type="CDD" id="cd04451">
    <property type="entry name" value="S1_IF1"/>
    <property type="match status" value="1"/>
</dbReference>